<reference evidence="2 3" key="1">
    <citation type="journal article" date="2019" name="Commun. Biol.">
        <title>The bagworm genome reveals a unique fibroin gene that provides high tensile strength.</title>
        <authorList>
            <person name="Kono N."/>
            <person name="Nakamura H."/>
            <person name="Ohtoshi R."/>
            <person name="Tomita M."/>
            <person name="Numata K."/>
            <person name="Arakawa K."/>
        </authorList>
    </citation>
    <scope>NUCLEOTIDE SEQUENCE [LARGE SCALE GENOMIC DNA]</scope>
</reference>
<sequence length="92" mass="10049">MKRRNSTGFGSLLDPEAVPALLPVVFSSPCAPKKCTRLMVRVLRTDSKRVTEVMPHCILDQYFTFDPKKSGRLSAPAKPTEKGCRAGGTRAA</sequence>
<evidence type="ECO:0000256" key="1">
    <source>
        <dbReference type="SAM" id="MobiDB-lite"/>
    </source>
</evidence>
<evidence type="ECO:0000313" key="3">
    <source>
        <dbReference type="Proteomes" id="UP000299102"/>
    </source>
</evidence>
<dbReference type="AlphaFoldDB" id="A0A4C1X0B6"/>
<proteinExistence type="predicted"/>
<evidence type="ECO:0000313" key="2">
    <source>
        <dbReference type="EMBL" id="GBP57208.1"/>
    </source>
</evidence>
<gene>
    <name evidence="2" type="ORF">EVAR_82920_1</name>
</gene>
<organism evidence="2 3">
    <name type="scientific">Eumeta variegata</name>
    <name type="common">Bagworm moth</name>
    <name type="synonym">Eumeta japonica</name>
    <dbReference type="NCBI Taxonomy" id="151549"/>
    <lineage>
        <taxon>Eukaryota</taxon>
        <taxon>Metazoa</taxon>
        <taxon>Ecdysozoa</taxon>
        <taxon>Arthropoda</taxon>
        <taxon>Hexapoda</taxon>
        <taxon>Insecta</taxon>
        <taxon>Pterygota</taxon>
        <taxon>Neoptera</taxon>
        <taxon>Endopterygota</taxon>
        <taxon>Lepidoptera</taxon>
        <taxon>Glossata</taxon>
        <taxon>Ditrysia</taxon>
        <taxon>Tineoidea</taxon>
        <taxon>Psychidae</taxon>
        <taxon>Oiketicinae</taxon>
        <taxon>Eumeta</taxon>
    </lineage>
</organism>
<name>A0A4C1X0B6_EUMVA</name>
<dbReference type="Proteomes" id="UP000299102">
    <property type="component" value="Unassembled WGS sequence"/>
</dbReference>
<comment type="caution">
    <text evidence="2">The sequence shown here is derived from an EMBL/GenBank/DDBJ whole genome shotgun (WGS) entry which is preliminary data.</text>
</comment>
<dbReference type="EMBL" id="BGZK01000711">
    <property type="protein sequence ID" value="GBP57208.1"/>
    <property type="molecule type" value="Genomic_DNA"/>
</dbReference>
<accession>A0A4C1X0B6</accession>
<protein>
    <submittedName>
        <fullName evidence="2">Uncharacterized protein</fullName>
    </submittedName>
</protein>
<feature type="region of interest" description="Disordered" evidence="1">
    <location>
        <begin position="70"/>
        <end position="92"/>
    </location>
</feature>
<keyword evidence="3" id="KW-1185">Reference proteome</keyword>